<evidence type="ECO:0000313" key="2">
    <source>
        <dbReference type="EMBL" id="XDL13246.1"/>
    </source>
</evidence>
<protein>
    <submittedName>
        <fullName evidence="2">DUF3927 domain-containing protein</fullName>
    </submittedName>
</protein>
<reference evidence="2" key="1">
    <citation type="submission" date="2024-07" db="EMBL/GenBank/DDBJ databases">
        <authorList>
            <person name="Pedron J."/>
        </authorList>
    </citation>
    <scope>NUCLEOTIDE SEQUENCE</scope>
    <source>
        <strain evidence="2">A642-S2-A17</strain>
    </source>
</reference>
<name>A0AB39IDM8_9GAMM</name>
<organism evidence="2">
    <name type="scientific">Dickeya oryzae</name>
    <dbReference type="NCBI Taxonomy" id="1240404"/>
    <lineage>
        <taxon>Bacteria</taxon>
        <taxon>Pseudomonadati</taxon>
        <taxon>Pseudomonadota</taxon>
        <taxon>Gammaproteobacteria</taxon>
        <taxon>Enterobacterales</taxon>
        <taxon>Pectobacteriaceae</taxon>
        <taxon>Dickeya</taxon>
    </lineage>
</organism>
<keyword evidence="1" id="KW-0812">Transmembrane</keyword>
<feature type="transmembrane region" description="Helical" evidence="1">
    <location>
        <begin position="32"/>
        <end position="50"/>
    </location>
</feature>
<keyword evidence="1" id="KW-0472">Membrane</keyword>
<gene>
    <name evidence="2" type="ORF">LF923_0013620</name>
</gene>
<proteinExistence type="predicted"/>
<sequence length="58" mass="6336">MNNLANKLRLAAVLLLAFMIVAVDFTNYLLSAVSDALFVGALIAVIWTPLTSRQKSQK</sequence>
<dbReference type="AlphaFoldDB" id="A0AB39IDM8"/>
<evidence type="ECO:0000256" key="1">
    <source>
        <dbReference type="SAM" id="Phobius"/>
    </source>
</evidence>
<dbReference type="RefSeq" id="WP_123249986.1">
    <property type="nucleotide sequence ID" value="NZ_CP162411.1"/>
</dbReference>
<keyword evidence="1" id="KW-1133">Transmembrane helix</keyword>
<accession>A0AB39IDM8</accession>
<dbReference type="EMBL" id="CP162411">
    <property type="protein sequence ID" value="XDL13246.1"/>
    <property type="molecule type" value="Genomic_DNA"/>
</dbReference>